<dbReference type="EMBL" id="VXIS01000051">
    <property type="protein sequence ID" value="KAA8910033.1"/>
    <property type="molecule type" value="Genomic_DNA"/>
</dbReference>
<dbReference type="GO" id="GO:0009584">
    <property type="term" value="P:detection of visible light"/>
    <property type="evidence" value="ECO:0007669"/>
    <property type="project" value="InterPro"/>
</dbReference>
<dbReference type="Pfam" id="PF02518">
    <property type="entry name" value="HATPase_c"/>
    <property type="match status" value="1"/>
</dbReference>
<keyword evidence="18" id="KW-1185">Reference proteome</keyword>
<dbReference type="GO" id="GO:0005524">
    <property type="term" value="F:ATP binding"/>
    <property type="evidence" value="ECO:0007669"/>
    <property type="project" value="UniProtKB-KW"/>
</dbReference>
<dbReference type="Gene3D" id="3.30.450.270">
    <property type="match status" value="1"/>
</dbReference>
<feature type="compositionally biased region" description="Polar residues" evidence="12">
    <location>
        <begin position="990"/>
        <end position="1000"/>
    </location>
</feature>
<feature type="domain" description="Phytochrome chromophore attachment site" evidence="13">
    <location>
        <begin position="305"/>
        <end position="470"/>
    </location>
</feature>
<dbReference type="SMART" id="SM00387">
    <property type="entry name" value="HATPase_c"/>
    <property type="match status" value="1"/>
</dbReference>
<keyword evidence="6" id="KW-0418">Kinase</keyword>
<evidence type="ECO:0000313" key="17">
    <source>
        <dbReference type="EMBL" id="KAA8910033.1"/>
    </source>
</evidence>
<evidence type="ECO:0000256" key="7">
    <source>
        <dbReference type="ARBA" id="ARBA00022840"/>
    </source>
</evidence>
<dbReference type="GO" id="GO:0009881">
    <property type="term" value="F:photoreceptor activity"/>
    <property type="evidence" value="ECO:0007669"/>
    <property type="project" value="UniProtKB-KW"/>
</dbReference>
<accession>A0A5J5F359</accession>
<feature type="domain" description="PAS" evidence="16">
    <location>
        <begin position="130"/>
        <end position="185"/>
    </location>
</feature>
<dbReference type="Gene3D" id="3.40.50.2300">
    <property type="match status" value="1"/>
</dbReference>
<feature type="compositionally biased region" description="Basic and acidic residues" evidence="12">
    <location>
        <begin position="1"/>
        <end position="15"/>
    </location>
</feature>
<dbReference type="InterPro" id="IPR003018">
    <property type="entry name" value="GAF"/>
</dbReference>
<organism evidence="17 18">
    <name type="scientific">Sphaerosporella brunnea</name>
    <dbReference type="NCBI Taxonomy" id="1250544"/>
    <lineage>
        <taxon>Eukaryota</taxon>
        <taxon>Fungi</taxon>
        <taxon>Dikarya</taxon>
        <taxon>Ascomycota</taxon>
        <taxon>Pezizomycotina</taxon>
        <taxon>Pezizomycetes</taxon>
        <taxon>Pezizales</taxon>
        <taxon>Pyronemataceae</taxon>
        <taxon>Sphaerosporella</taxon>
    </lineage>
</organism>
<dbReference type="Gene3D" id="3.30.450.20">
    <property type="entry name" value="PAS domain"/>
    <property type="match status" value="2"/>
</dbReference>
<dbReference type="InterPro" id="IPR043150">
    <property type="entry name" value="Phytochrome_PHY_sf"/>
</dbReference>
<dbReference type="CDD" id="cd17546">
    <property type="entry name" value="REC_hyHK_CKI1_RcsC-like"/>
    <property type="match status" value="1"/>
</dbReference>
<dbReference type="PANTHER" id="PTHR43065">
    <property type="entry name" value="SENSOR HISTIDINE KINASE"/>
    <property type="match status" value="1"/>
</dbReference>
<dbReference type="AlphaFoldDB" id="A0A5J5F359"/>
<dbReference type="SUPFAM" id="SSF55785">
    <property type="entry name" value="PYP-like sensor domain (PAS domain)"/>
    <property type="match status" value="1"/>
</dbReference>
<dbReference type="SUPFAM" id="SSF55781">
    <property type="entry name" value="GAF domain-like"/>
    <property type="match status" value="2"/>
</dbReference>
<evidence type="ECO:0000313" key="18">
    <source>
        <dbReference type="Proteomes" id="UP000326924"/>
    </source>
</evidence>
<dbReference type="InterPro" id="IPR001789">
    <property type="entry name" value="Sig_transdc_resp-reg_receiver"/>
</dbReference>
<dbReference type="InterPro" id="IPR011006">
    <property type="entry name" value="CheY-like_superfamily"/>
</dbReference>
<feature type="domain" description="Response regulatory" evidence="15">
    <location>
        <begin position="1092"/>
        <end position="1222"/>
    </location>
</feature>
<dbReference type="SUPFAM" id="SSF47384">
    <property type="entry name" value="Homodimeric domain of signal transducing histidine kinase"/>
    <property type="match status" value="1"/>
</dbReference>
<proteinExistence type="predicted"/>
<keyword evidence="2 11" id="KW-0597">Phosphoprotein</keyword>
<dbReference type="InterPro" id="IPR003661">
    <property type="entry name" value="HisK_dim/P_dom"/>
</dbReference>
<dbReference type="PROSITE" id="PS50110">
    <property type="entry name" value="RESPONSE_REGULATORY"/>
    <property type="match status" value="1"/>
</dbReference>
<dbReference type="InterPro" id="IPR004358">
    <property type="entry name" value="Sig_transdc_His_kin-like_C"/>
</dbReference>
<evidence type="ECO:0000259" key="13">
    <source>
        <dbReference type="PROSITE" id="PS50046"/>
    </source>
</evidence>
<evidence type="ECO:0000256" key="5">
    <source>
        <dbReference type="ARBA" id="ARBA00022741"/>
    </source>
</evidence>
<dbReference type="InterPro" id="IPR005467">
    <property type="entry name" value="His_kinase_dom"/>
</dbReference>
<name>A0A5J5F359_9PEZI</name>
<keyword evidence="1" id="KW-0600">Photoreceptor protein</keyword>
<dbReference type="InterPro" id="IPR013654">
    <property type="entry name" value="PAS_2"/>
</dbReference>
<dbReference type="PROSITE" id="PS50112">
    <property type="entry name" value="PAS"/>
    <property type="match status" value="1"/>
</dbReference>
<dbReference type="Pfam" id="PF00360">
    <property type="entry name" value="PHY"/>
    <property type="match status" value="1"/>
</dbReference>
<dbReference type="InterPro" id="IPR013515">
    <property type="entry name" value="Phytochrome_cen-reg"/>
</dbReference>
<dbReference type="InterPro" id="IPR016132">
    <property type="entry name" value="Phyto_chromo_attachment"/>
</dbReference>
<dbReference type="Proteomes" id="UP000326924">
    <property type="component" value="Unassembled WGS sequence"/>
</dbReference>
<dbReference type="CDD" id="cd00082">
    <property type="entry name" value="HisKA"/>
    <property type="match status" value="1"/>
</dbReference>
<feature type="region of interest" description="Disordered" evidence="12">
    <location>
        <begin position="1"/>
        <end position="73"/>
    </location>
</feature>
<dbReference type="PRINTS" id="PR00344">
    <property type="entry name" value="BCTRLSENSOR"/>
</dbReference>
<dbReference type="PROSITE" id="PS50109">
    <property type="entry name" value="HIS_KIN"/>
    <property type="match status" value="1"/>
</dbReference>
<evidence type="ECO:0000256" key="8">
    <source>
        <dbReference type="ARBA" id="ARBA00022991"/>
    </source>
</evidence>
<dbReference type="Pfam" id="PF00072">
    <property type="entry name" value="Response_reg"/>
    <property type="match status" value="1"/>
</dbReference>
<dbReference type="Pfam" id="PF08446">
    <property type="entry name" value="PAS_2"/>
    <property type="match status" value="1"/>
</dbReference>
<dbReference type="GO" id="GO:0000155">
    <property type="term" value="F:phosphorelay sensor kinase activity"/>
    <property type="evidence" value="ECO:0007669"/>
    <property type="project" value="InterPro"/>
</dbReference>
<evidence type="ECO:0000259" key="14">
    <source>
        <dbReference type="PROSITE" id="PS50109"/>
    </source>
</evidence>
<evidence type="ECO:0000256" key="1">
    <source>
        <dbReference type="ARBA" id="ARBA00022543"/>
    </source>
</evidence>
<dbReference type="SUPFAM" id="SSF55874">
    <property type="entry name" value="ATPase domain of HSP90 chaperone/DNA topoisomerase II/histidine kinase"/>
    <property type="match status" value="1"/>
</dbReference>
<dbReference type="InterPro" id="IPR000014">
    <property type="entry name" value="PAS"/>
</dbReference>
<feature type="compositionally biased region" description="Polar residues" evidence="12">
    <location>
        <begin position="954"/>
        <end position="976"/>
    </location>
</feature>
<evidence type="ECO:0000259" key="15">
    <source>
        <dbReference type="PROSITE" id="PS50110"/>
    </source>
</evidence>
<protein>
    <submittedName>
        <fullName evidence="17">Putative cyanobacterial phytochrome B</fullName>
    </submittedName>
</protein>
<sequence length="1259" mass="138995">MSPCSSDRDDYDRIFPARSAVSIEPPLPPGSFGGSGSELYHQSSTSMMEMTSDSWPWRSQESKPSGPGRAHAPEKIGFYTTRHRHVVTEDGHMIVTGIVGAETLQQCEDEPIHIPGTVQGFGCLVAVREEQEGKILDVRIVSENSKTILGYSPSELFRKGNFYDILSDEQVENLHDHLKFVRDTDPGKDGPEVFSLIVTGSNAMQIKLWCAVHAPERCGDFFICEFELEDDSIFPLAPSADEELPTPADTLSSRPTHEEFLESTMSSSKPLRVLRSARERRGDAAAMEVFSLISQIQDQLASASNLGVFLKIVVGLVKELTGFHRVMVYQFDKAWNGIVVTELVDPTTTTDLYKGLHFPASDIPAQARALYSINKVRLLYDRDLNTARLHSKYPRVPLASRPAFAHTPDSLRAMSPIHLKYLEHMSVRASMSISLTAFGQLWGLISCHAYGMKGMRVSFPIRKMCRLIGETTSRNIERLSYARRLRAREIINTIPTGQNPGDYIMASTEDLKLFDADCGLLNIRDEIKVLGKLENSQEALAMLEYLRIRNFNTVIASQEISKDFPDLKYKPGFSFIAGLLLVPLSSGGQDFVVFFRKPQISHVHWAGNPYEKKTKEGTTAYLEPRASFKIWSETVLGRSREWTEEQIETAAVICLVYGKFIEVWKQKEAVLMNSQLTRLLLANASHEVRTPLNAIINYLEIALEGPLDMETRENLARSHSASKSLIYVINDLLDLTRTEEGRELVRDDVFDILQVVSDAVEMFRADTDRKNLTFEVVEYPGLPALVKGDPVRLRQVITNITANAVKHTTEGGLRIEIWTDGINDGKCDIEIAIEDTGEGISPSKLDTLFGEFEQIHTDTEESDVPAAQDESASFNALSKMPEQKVLGLGLAVVARAIRNMNGQLRLKSEEGKGSRFTICVPFVIPFQESPSPDATQSGDDTTLPVAEGEVTLVQPASNSLSRPPSIEFSPNPSASQIGEEFGMSLPEQLGSSLSSAAENSDLTHHHSSHNRSAASPLSSPDGSPPTPFGASISEMLEADASTGRDILEDLPIRPVRVPNENGPISSGAAVPLPSPSVATPPQAKSDEGQRYTILVAEDDPINSKIMKKRLEKMGHVVAMTVNGEECMHNFEGASADFDVVLMDMQMPIMSGSEATIRIRAFESNRKEPLPARHSAMGRVPIFAVSASLSEDRRMEYLANGFDGWILKPVDFGRLAKLLEGIRSLEARKAAEYAPGQWERGGWFVGSSNGPDRRGDAADP</sequence>
<keyword evidence="4" id="KW-0808">Transferase</keyword>
<gene>
    <name evidence="17" type="ORF">FN846DRAFT_905279</name>
</gene>
<feature type="modified residue" description="4-aspartylphosphate" evidence="11">
    <location>
        <position position="1143"/>
    </location>
</feature>
<dbReference type="PROSITE" id="PS50046">
    <property type="entry name" value="PHYTOCHROME_2"/>
    <property type="match status" value="1"/>
</dbReference>
<dbReference type="InterPro" id="IPR003594">
    <property type="entry name" value="HATPase_dom"/>
</dbReference>
<dbReference type="Gene3D" id="3.30.450.40">
    <property type="match status" value="1"/>
</dbReference>
<keyword evidence="3" id="KW-0716">Sensory transduction</keyword>
<feature type="region of interest" description="Disordered" evidence="12">
    <location>
        <begin position="1051"/>
        <end position="1086"/>
    </location>
</feature>
<dbReference type="GO" id="GO:0006355">
    <property type="term" value="P:regulation of DNA-templated transcription"/>
    <property type="evidence" value="ECO:0007669"/>
    <property type="project" value="InterPro"/>
</dbReference>
<evidence type="ECO:0000256" key="11">
    <source>
        <dbReference type="PROSITE-ProRule" id="PRU00169"/>
    </source>
</evidence>
<comment type="caution">
    <text evidence="17">The sequence shown here is derived from an EMBL/GenBank/DDBJ whole genome shotgun (WGS) entry which is preliminary data.</text>
</comment>
<feature type="region of interest" description="Disordered" evidence="12">
    <location>
        <begin position="990"/>
        <end position="1031"/>
    </location>
</feature>
<evidence type="ECO:0000256" key="6">
    <source>
        <dbReference type="ARBA" id="ARBA00022777"/>
    </source>
</evidence>
<keyword evidence="9" id="KW-0902">Two-component regulatory system</keyword>
<dbReference type="OrthoDB" id="2015534at2759"/>
<dbReference type="SMART" id="SM00388">
    <property type="entry name" value="HisKA"/>
    <property type="match status" value="1"/>
</dbReference>
<evidence type="ECO:0000256" key="10">
    <source>
        <dbReference type="ARBA" id="ARBA00023170"/>
    </source>
</evidence>
<evidence type="ECO:0000256" key="9">
    <source>
        <dbReference type="ARBA" id="ARBA00023012"/>
    </source>
</evidence>
<feature type="region of interest" description="Disordered" evidence="12">
    <location>
        <begin position="953"/>
        <end position="978"/>
    </location>
</feature>
<keyword evidence="5" id="KW-0547">Nucleotide-binding</keyword>
<dbReference type="InterPro" id="IPR029016">
    <property type="entry name" value="GAF-like_dom_sf"/>
</dbReference>
<evidence type="ECO:0000256" key="12">
    <source>
        <dbReference type="SAM" id="MobiDB-lite"/>
    </source>
</evidence>
<dbReference type="PANTHER" id="PTHR43065:SF10">
    <property type="entry name" value="PEROXIDE STRESS-ACTIVATED HISTIDINE KINASE MAK3"/>
    <property type="match status" value="1"/>
</dbReference>
<keyword evidence="7" id="KW-0067">ATP-binding</keyword>
<dbReference type="Gene3D" id="1.10.287.130">
    <property type="match status" value="1"/>
</dbReference>
<reference evidence="17 18" key="1">
    <citation type="submission" date="2019-09" db="EMBL/GenBank/DDBJ databases">
        <title>Draft genome of the ectomycorrhizal ascomycete Sphaerosporella brunnea.</title>
        <authorList>
            <consortium name="DOE Joint Genome Institute"/>
            <person name="Benucci G.M."/>
            <person name="Marozzi G."/>
            <person name="Antonielli L."/>
            <person name="Sanchez S."/>
            <person name="Marco P."/>
            <person name="Wang X."/>
            <person name="Falini L.B."/>
            <person name="Barry K."/>
            <person name="Haridas S."/>
            <person name="Lipzen A."/>
            <person name="Labutti K."/>
            <person name="Grigoriev I.V."/>
            <person name="Murat C."/>
            <person name="Martin F."/>
            <person name="Albertini E."/>
            <person name="Donnini D."/>
            <person name="Bonito G."/>
        </authorList>
    </citation>
    <scope>NUCLEOTIDE SEQUENCE [LARGE SCALE GENOMIC DNA]</scope>
    <source>
        <strain evidence="17 18">Sb_GMNB300</strain>
    </source>
</reference>
<dbReference type="InterPro" id="IPR036890">
    <property type="entry name" value="HATPase_C_sf"/>
</dbReference>
<evidence type="ECO:0000256" key="3">
    <source>
        <dbReference type="ARBA" id="ARBA00022606"/>
    </source>
</evidence>
<evidence type="ECO:0000256" key="4">
    <source>
        <dbReference type="ARBA" id="ARBA00022679"/>
    </source>
</evidence>
<dbReference type="InParanoid" id="A0A5J5F359"/>
<dbReference type="InterPro" id="IPR035965">
    <property type="entry name" value="PAS-like_dom_sf"/>
</dbReference>
<feature type="domain" description="Histidine kinase" evidence="14">
    <location>
        <begin position="683"/>
        <end position="924"/>
    </location>
</feature>
<dbReference type="SMART" id="SM00448">
    <property type="entry name" value="REC"/>
    <property type="match status" value="1"/>
</dbReference>
<dbReference type="Pfam" id="PF00512">
    <property type="entry name" value="HisKA"/>
    <property type="match status" value="1"/>
</dbReference>
<feature type="compositionally biased region" description="Low complexity" evidence="12">
    <location>
        <begin position="43"/>
        <end position="54"/>
    </location>
</feature>
<evidence type="ECO:0000256" key="2">
    <source>
        <dbReference type="ARBA" id="ARBA00022553"/>
    </source>
</evidence>
<dbReference type="Gene3D" id="3.30.565.10">
    <property type="entry name" value="Histidine kinase-like ATPase, C-terminal domain"/>
    <property type="match status" value="1"/>
</dbReference>
<evidence type="ECO:0000259" key="16">
    <source>
        <dbReference type="PROSITE" id="PS50112"/>
    </source>
</evidence>
<dbReference type="SUPFAM" id="SSF52172">
    <property type="entry name" value="CheY-like"/>
    <property type="match status" value="1"/>
</dbReference>
<keyword evidence="10" id="KW-0675">Receptor</keyword>
<dbReference type="InterPro" id="IPR036097">
    <property type="entry name" value="HisK_dim/P_sf"/>
</dbReference>
<dbReference type="Pfam" id="PF01590">
    <property type="entry name" value="GAF"/>
    <property type="match status" value="1"/>
</dbReference>
<keyword evidence="8" id="KW-0157">Chromophore</keyword>